<evidence type="ECO:0000313" key="5">
    <source>
        <dbReference type="Proteomes" id="UP000199045"/>
    </source>
</evidence>
<keyword evidence="1" id="KW-1133">Transmembrane helix</keyword>
<feature type="domain" description="FecR protein" evidence="2">
    <location>
        <begin position="128"/>
        <end position="217"/>
    </location>
</feature>
<dbReference type="GO" id="GO:0016989">
    <property type="term" value="F:sigma factor antagonist activity"/>
    <property type="evidence" value="ECO:0007669"/>
    <property type="project" value="TreeGrafter"/>
</dbReference>
<dbReference type="PANTHER" id="PTHR30273">
    <property type="entry name" value="PERIPLASMIC SIGNAL SENSOR AND SIGMA FACTOR ACTIVATOR FECR-RELATED"/>
    <property type="match status" value="1"/>
</dbReference>
<dbReference type="RefSeq" id="WP_089834064.1">
    <property type="nucleotide sequence ID" value="NZ_FNBN01000003.1"/>
</dbReference>
<dbReference type="Gene3D" id="2.60.120.1440">
    <property type="match status" value="1"/>
</dbReference>
<dbReference type="STRING" id="104663.SAMN04488121_1031043"/>
<dbReference type="Pfam" id="PF16344">
    <property type="entry name" value="FecR_C"/>
    <property type="match status" value="1"/>
</dbReference>
<dbReference type="Pfam" id="PF04773">
    <property type="entry name" value="FecR"/>
    <property type="match status" value="1"/>
</dbReference>
<dbReference type="InterPro" id="IPR032508">
    <property type="entry name" value="FecR_C"/>
</dbReference>
<evidence type="ECO:0000256" key="1">
    <source>
        <dbReference type="SAM" id="Phobius"/>
    </source>
</evidence>
<proteinExistence type="predicted"/>
<dbReference type="InterPro" id="IPR012373">
    <property type="entry name" value="Ferrdict_sens_TM"/>
</dbReference>
<feature type="transmembrane region" description="Helical" evidence="1">
    <location>
        <begin position="81"/>
        <end position="99"/>
    </location>
</feature>
<evidence type="ECO:0000259" key="3">
    <source>
        <dbReference type="Pfam" id="PF16344"/>
    </source>
</evidence>
<dbReference type="InterPro" id="IPR006860">
    <property type="entry name" value="FecR"/>
</dbReference>
<evidence type="ECO:0000313" key="4">
    <source>
        <dbReference type="EMBL" id="SDG27363.1"/>
    </source>
</evidence>
<dbReference type="OrthoDB" id="934696at2"/>
<dbReference type="PANTHER" id="PTHR30273:SF2">
    <property type="entry name" value="PROTEIN FECR"/>
    <property type="match status" value="1"/>
</dbReference>
<organism evidence="4 5">
    <name type="scientific">Chitinophaga filiformis</name>
    <name type="common">Myxococcus filiformis</name>
    <name type="synonym">Flexibacter filiformis</name>
    <dbReference type="NCBI Taxonomy" id="104663"/>
    <lineage>
        <taxon>Bacteria</taxon>
        <taxon>Pseudomonadati</taxon>
        <taxon>Bacteroidota</taxon>
        <taxon>Chitinophagia</taxon>
        <taxon>Chitinophagales</taxon>
        <taxon>Chitinophagaceae</taxon>
        <taxon>Chitinophaga</taxon>
    </lineage>
</organism>
<keyword evidence="1" id="KW-0472">Membrane</keyword>
<protein>
    <submittedName>
        <fullName evidence="4">Ferric-dicitrate binding protein FerR, regulates iron transport through sigma-19</fullName>
    </submittedName>
</protein>
<evidence type="ECO:0000259" key="2">
    <source>
        <dbReference type="Pfam" id="PF04773"/>
    </source>
</evidence>
<dbReference type="Proteomes" id="UP000199045">
    <property type="component" value="Unassembled WGS sequence"/>
</dbReference>
<reference evidence="4 5" key="1">
    <citation type="submission" date="2016-10" db="EMBL/GenBank/DDBJ databases">
        <authorList>
            <person name="de Groot N.N."/>
        </authorList>
    </citation>
    <scope>NUCLEOTIDE SEQUENCE [LARGE SCALE GENOMIC DNA]</scope>
    <source>
        <strain evidence="4 5">DSM 527</strain>
    </source>
</reference>
<sequence length="349" mass="39763">MINDELLKRFFSHQCTPEEARMVANYLQEHPDMLEKYLPEEEFLQLQEESHFPEAVSRQWLKNIHQQTVLSNNRKKWIKRLSIAAITAGVLVGGTLLLLRRDHQNKPAANGEMTVIIPSEQQQQTTNTSHKAMAIVLPDGSVVSLLPAATIVYNKQFRENRNIYLTGEADFTVAADKLHPFVVYSGELYTTALGTFFHVKAIPGEDMISIRLNSGKVMVQGSVNKKKVINDVVLTPGKELNYYRKTGKAIVSDFNTRGMDILVRAGSNDTGYTKPDWYKFNNQPMPQVLDQLSNYYGIAIYYYPSDVMDIYFDGKFEKTDSLEKILTDLTLPNNLKLTRNDSGFIIRKK</sequence>
<gene>
    <name evidence="4" type="ORF">SAMN04488121_1031043</name>
</gene>
<accession>A0A1G7SWE1</accession>
<keyword evidence="1" id="KW-0812">Transmembrane</keyword>
<dbReference type="EMBL" id="FNBN01000003">
    <property type="protein sequence ID" value="SDG27363.1"/>
    <property type="molecule type" value="Genomic_DNA"/>
</dbReference>
<feature type="domain" description="Protein FecR C-terminal" evidence="3">
    <location>
        <begin position="278"/>
        <end position="343"/>
    </location>
</feature>
<dbReference type="PIRSF" id="PIRSF018266">
    <property type="entry name" value="FecR"/>
    <property type="match status" value="1"/>
</dbReference>
<dbReference type="Gene3D" id="3.55.50.30">
    <property type="match status" value="1"/>
</dbReference>
<dbReference type="AlphaFoldDB" id="A0A1G7SWE1"/>
<name>A0A1G7SWE1_CHIFI</name>